<evidence type="ECO:0000256" key="3">
    <source>
        <dbReference type="ARBA" id="ARBA00022764"/>
    </source>
</evidence>
<dbReference type="PANTHER" id="PTHR33376:SF5">
    <property type="entry name" value="EXTRACYTOPLASMIC SOLUTE RECEPTOR PROTEIN"/>
    <property type="match status" value="1"/>
</dbReference>
<dbReference type="InterPro" id="IPR018389">
    <property type="entry name" value="DctP_fam"/>
</dbReference>
<dbReference type="Pfam" id="PF03480">
    <property type="entry name" value="DctP"/>
    <property type="match status" value="1"/>
</dbReference>
<evidence type="ECO:0000313" key="5">
    <source>
        <dbReference type="EMBL" id="NVO23275.1"/>
    </source>
</evidence>
<feature type="signal peptide" evidence="4">
    <location>
        <begin position="1"/>
        <end position="21"/>
    </location>
</feature>
<keyword evidence="2 4" id="KW-0732">Signal</keyword>
<organism evidence="5 6">
    <name type="scientific">Donghicola mangrovi</name>
    <dbReference type="NCBI Taxonomy" id="2729614"/>
    <lineage>
        <taxon>Bacteria</taxon>
        <taxon>Pseudomonadati</taxon>
        <taxon>Pseudomonadota</taxon>
        <taxon>Alphaproteobacteria</taxon>
        <taxon>Rhodobacterales</taxon>
        <taxon>Roseobacteraceae</taxon>
        <taxon>Donghicola</taxon>
    </lineage>
</organism>
<dbReference type="GO" id="GO:0042597">
    <property type="term" value="C:periplasmic space"/>
    <property type="evidence" value="ECO:0007669"/>
    <property type="project" value="UniProtKB-SubCell"/>
</dbReference>
<dbReference type="CDD" id="cd13604">
    <property type="entry name" value="PBP2_TRAP_ketoacid_lactate_like"/>
    <property type="match status" value="1"/>
</dbReference>
<comment type="subcellular location">
    <subcellularLocation>
        <location evidence="1">Periplasm</location>
    </subcellularLocation>
</comment>
<dbReference type="Gene3D" id="3.40.190.170">
    <property type="entry name" value="Bacterial extracellular solute-binding protein, family 7"/>
    <property type="match status" value="1"/>
</dbReference>
<evidence type="ECO:0000256" key="1">
    <source>
        <dbReference type="ARBA" id="ARBA00004418"/>
    </source>
</evidence>
<name>A0A850Q9W5_9RHOB</name>
<sequence length="337" mass="36272">MSFKFVATVSALALAANIASAETRTLRIQTHQAPESVSGKMVQDFVEQVNAMSGGALQIEMYYSSAVVASAETFSAAADGILDCDMTNGSYQTGKNAAFQFVSDTMGGYNTPLEWHAWVKFGGGKDIINQLYEQNGMHFVGTYLGGQESLNSTRPLAGIEDLKGFKFRSPPGMESEIFSALGATPIVMDFTEIFTSLETGIIDGADASTLANNVGLGIYDIAKHTTFPGFHSMSADHLACSTDVWNSLDDQQKAIINSAMDSLALKLMAMTLVNNGEALAALPEKGVTIYDWSPEDRATFRKAAIGRWDEWATRSPEAAGLVESHKAFLKRIGLSEN</sequence>
<accession>A0A850Q9W5</accession>
<dbReference type="EMBL" id="JABCJE010000002">
    <property type="protein sequence ID" value="NVO23275.1"/>
    <property type="molecule type" value="Genomic_DNA"/>
</dbReference>
<dbReference type="GO" id="GO:0055085">
    <property type="term" value="P:transmembrane transport"/>
    <property type="evidence" value="ECO:0007669"/>
    <property type="project" value="InterPro"/>
</dbReference>
<dbReference type="AlphaFoldDB" id="A0A850Q9W5"/>
<gene>
    <name evidence="5" type="ORF">HJ536_07895</name>
</gene>
<dbReference type="RefSeq" id="WP_177157290.1">
    <property type="nucleotide sequence ID" value="NZ_JABCJE010000002.1"/>
</dbReference>
<comment type="caution">
    <text evidence="5">The sequence shown here is derived from an EMBL/GenBank/DDBJ whole genome shotgun (WGS) entry which is preliminary data.</text>
</comment>
<feature type="chain" id="PRO_5032554531" evidence="4">
    <location>
        <begin position="22"/>
        <end position="337"/>
    </location>
</feature>
<protein>
    <submittedName>
        <fullName evidence="5">TRAP transporter substrate-binding protein</fullName>
    </submittedName>
</protein>
<keyword evidence="3" id="KW-0574">Periplasm</keyword>
<proteinExistence type="predicted"/>
<dbReference type="PANTHER" id="PTHR33376">
    <property type="match status" value="1"/>
</dbReference>
<dbReference type="NCBIfam" id="NF037995">
    <property type="entry name" value="TRAP_S1"/>
    <property type="match status" value="1"/>
</dbReference>
<dbReference type="Proteomes" id="UP000592216">
    <property type="component" value="Unassembled WGS sequence"/>
</dbReference>
<evidence type="ECO:0000313" key="6">
    <source>
        <dbReference type="Proteomes" id="UP000592216"/>
    </source>
</evidence>
<evidence type="ECO:0000256" key="2">
    <source>
        <dbReference type="ARBA" id="ARBA00022729"/>
    </source>
</evidence>
<reference evidence="5 6" key="1">
    <citation type="submission" date="2020-04" db="EMBL/GenBank/DDBJ databases">
        <title>Donghicola sp., a member of the Rhodobacteraceae family isolated from mangrove forest in Thailand.</title>
        <authorList>
            <person name="Charoenyingcharoen P."/>
            <person name="Yukphan P."/>
        </authorList>
    </citation>
    <scope>NUCLEOTIDE SEQUENCE [LARGE SCALE GENOMIC DNA]</scope>
    <source>
        <strain evidence="5 6">B5-SW-15</strain>
    </source>
</reference>
<evidence type="ECO:0000256" key="4">
    <source>
        <dbReference type="SAM" id="SignalP"/>
    </source>
</evidence>
<dbReference type="InterPro" id="IPR038404">
    <property type="entry name" value="TRAP_DctP_sf"/>
</dbReference>